<gene>
    <name evidence="2" type="ORF">WUBG_18232</name>
</gene>
<evidence type="ECO:0000313" key="2">
    <source>
        <dbReference type="EMBL" id="EJW70861.1"/>
    </source>
</evidence>
<feature type="non-terminal residue" evidence="2">
    <location>
        <position position="65"/>
    </location>
</feature>
<reference evidence="3" key="1">
    <citation type="submission" date="2012-08" db="EMBL/GenBank/DDBJ databases">
        <title>The Genome Sequence of Wuchereria bancrofti.</title>
        <authorList>
            <person name="Nutman T.B."/>
            <person name="Fink D.L."/>
            <person name="Russ C."/>
            <person name="Young S."/>
            <person name="Zeng Q."/>
            <person name="Koehrsen M."/>
            <person name="Alvarado L."/>
            <person name="Berlin A."/>
            <person name="Chapman S.B."/>
            <person name="Chen Z."/>
            <person name="Freedman E."/>
            <person name="Gellesch M."/>
            <person name="Goldberg J."/>
            <person name="Griggs A."/>
            <person name="Gujja S."/>
            <person name="Heilman E.R."/>
            <person name="Heiman D."/>
            <person name="Hepburn T."/>
            <person name="Howarth C."/>
            <person name="Jen D."/>
            <person name="Larson L."/>
            <person name="Lewis B."/>
            <person name="Mehta T."/>
            <person name="Park D."/>
            <person name="Pearson M."/>
            <person name="Roberts A."/>
            <person name="Saif S."/>
            <person name="Shea T."/>
            <person name="Shenoy N."/>
            <person name="Sisk P."/>
            <person name="Stolte C."/>
            <person name="Sykes S."/>
            <person name="Walk T."/>
            <person name="White J."/>
            <person name="Yandava C."/>
            <person name="Haas B."/>
            <person name="Henn M.R."/>
            <person name="Nusbaum C."/>
            <person name="Birren B."/>
        </authorList>
    </citation>
    <scope>NUCLEOTIDE SEQUENCE [LARGE SCALE GENOMIC DNA]</scope>
    <source>
        <strain evidence="3">NA</strain>
    </source>
</reference>
<accession>J9DMY7</accession>
<name>J9DMY7_WUCBA</name>
<feature type="non-terminal residue" evidence="2">
    <location>
        <position position="1"/>
    </location>
</feature>
<dbReference type="AlphaFoldDB" id="J9DMY7"/>
<dbReference type="EMBL" id="ADBV01020329">
    <property type="protein sequence ID" value="EJW70861.1"/>
    <property type="molecule type" value="Genomic_DNA"/>
</dbReference>
<proteinExistence type="predicted"/>
<comment type="caution">
    <text evidence="2">The sequence shown here is derived from an EMBL/GenBank/DDBJ whole genome shotgun (WGS) entry which is preliminary data.</text>
</comment>
<sequence>ELYASVPGVRKSLLGVHAKRFGERFHHLQRRLSISREGSSGSSITSSTDSIYSESSNKSASSLAT</sequence>
<evidence type="ECO:0000313" key="3">
    <source>
        <dbReference type="Proteomes" id="UP000004810"/>
    </source>
</evidence>
<dbReference type="Proteomes" id="UP000004810">
    <property type="component" value="Unassembled WGS sequence"/>
</dbReference>
<evidence type="ECO:0000256" key="1">
    <source>
        <dbReference type="SAM" id="MobiDB-lite"/>
    </source>
</evidence>
<organism evidence="2 3">
    <name type="scientific">Wuchereria bancrofti</name>
    <dbReference type="NCBI Taxonomy" id="6293"/>
    <lineage>
        <taxon>Eukaryota</taxon>
        <taxon>Metazoa</taxon>
        <taxon>Ecdysozoa</taxon>
        <taxon>Nematoda</taxon>
        <taxon>Chromadorea</taxon>
        <taxon>Rhabditida</taxon>
        <taxon>Spirurina</taxon>
        <taxon>Spiruromorpha</taxon>
        <taxon>Filarioidea</taxon>
        <taxon>Onchocercidae</taxon>
        <taxon>Wuchereria</taxon>
    </lineage>
</organism>
<protein>
    <submittedName>
        <fullName evidence="2">Uncharacterized protein</fullName>
    </submittedName>
</protein>
<feature type="region of interest" description="Disordered" evidence="1">
    <location>
        <begin position="34"/>
        <end position="65"/>
    </location>
</feature>
<feature type="compositionally biased region" description="Low complexity" evidence="1">
    <location>
        <begin position="35"/>
        <end position="65"/>
    </location>
</feature>